<evidence type="ECO:0000313" key="3">
    <source>
        <dbReference type="EMBL" id="KAK0644314.1"/>
    </source>
</evidence>
<dbReference type="PANTHER" id="PTHR48104">
    <property type="entry name" value="METACASPASE-4"/>
    <property type="match status" value="1"/>
</dbReference>
<dbReference type="GO" id="GO:0004197">
    <property type="term" value="F:cysteine-type endopeptidase activity"/>
    <property type="evidence" value="ECO:0007669"/>
    <property type="project" value="InterPro"/>
</dbReference>
<name>A0AA40CP95_9PEZI</name>
<dbReference type="Pfam" id="PF00656">
    <property type="entry name" value="Peptidase_C14"/>
    <property type="match status" value="1"/>
</dbReference>
<dbReference type="EMBL" id="JAULSV010000005">
    <property type="protein sequence ID" value="KAK0644314.1"/>
    <property type="molecule type" value="Genomic_DNA"/>
</dbReference>
<dbReference type="PANTHER" id="PTHR48104:SF30">
    <property type="entry name" value="METACASPASE-1"/>
    <property type="match status" value="1"/>
</dbReference>
<feature type="domain" description="Peptidase C14 caspase" evidence="2">
    <location>
        <begin position="15"/>
        <end position="304"/>
    </location>
</feature>
<reference evidence="3" key="1">
    <citation type="submission" date="2023-06" db="EMBL/GenBank/DDBJ databases">
        <title>Genome-scale phylogeny and comparative genomics of the fungal order Sordariales.</title>
        <authorList>
            <consortium name="Lawrence Berkeley National Laboratory"/>
            <person name="Hensen N."/>
            <person name="Bonometti L."/>
            <person name="Westerberg I."/>
            <person name="Brannstrom I.O."/>
            <person name="Guillou S."/>
            <person name="Cros-Aarteil S."/>
            <person name="Calhoun S."/>
            <person name="Haridas S."/>
            <person name="Kuo A."/>
            <person name="Mondo S."/>
            <person name="Pangilinan J."/>
            <person name="Riley R."/>
            <person name="Labutti K."/>
            <person name="Andreopoulos B."/>
            <person name="Lipzen A."/>
            <person name="Chen C."/>
            <person name="Yanf M."/>
            <person name="Daum C."/>
            <person name="Ng V."/>
            <person name="Clum A."/>
            <person name="Steindorff A."/>
            <person name="Ohm R."/>
            <person name="Martin F."/>
            <person name="Silar P."/>
            <person name="Natvig D."/>
            <person name="Lalanne C."/>
            <person name="Gautier V."/>
            <person name="Ament-Velasquez S.L."/>
            <person name="Kruys A."/>
            <person name="Hutchinson M.I."/>
            <person name="Powell A.J."/>
            <person name="Barry K."/>
            <person name="Miller A.N."/>
            <person name="Grigoriev I.V."/>
            <person name="Debuchy R."/>
            <person name="Gladieux P."/>
            <person name="Thoren M.H."/>
            <person name="Johannesson H."/>
        </authorList>
    </citation>
    <scope>NUCLEOTIDE SEQUENCE</scope>
    <source>
        <strain evidence="3">SMH2532-1</strain>
    </source>
</reference>
<dbReference type="GO" id="GO:0006508">
    <property type="term" value="P:proteolysis"/>
    <property type="evidence" value="ECO:0007669"/>
    <property type="project" value="InterPro"/>
</dbReference>
<gene>
    <name evidence="3" type="ORF">B0T16DRAFT_417487</name>
</gene>
<comment type="caution">
    <text evidence="3">The sequence shown here is derived from an EMBL/GenBank/DDBJ whole genome shotgun (WGS) entry which is preliminary data.</text>
</comment>
<keyword evidence="4" id="KW-1185">Reference proteome</keyword>
<evidence type="ECO:0000256" key="1">
    <source>
        <dbReference type="ARBA" id="ARBA00009005"/>
    </source>
</evidence>
<comment type="similarity">
    <text evidence="1">Belongs to the peptidase C14B family.</text>
</comment>
<evidence type="ECO:0000259" key="2">
    <source>
        <dbReference type="Pfam" id="PF00656"/>
    </source>
</evidence>
<protein>
    <recommendedName>
        <fullName evidence="2">Peptidase C14 caspase domain-containing protein</fullName>
    </recommendedName>
</protein>
<accession>A0AA40CP95</accession>
<sequence>MDPVKSQMATENKARRHAILVGINSHDSESGPGLKGCVCDVEEITKQLEQSSAHHVSIHRLTATLRPDSSQPVEPKGQWPTYDNICSCLSKVTEACRHGDFVYIHFSGHSTVVPPIHSYSNWDTGDLALVVLDGEDGANGEERYLHGSEVAGHLRNMVDKGIGVTMVLDCCYSGSTLRGEDVVRYIPYRPEIDRKYLPKAEKENPQQLLYQSASRASRKTSLVPTWLAEPEGYTILTASDATERAYDVKFKDGSRHGTLTYFLLETFDELGAVGGHMHQLTESIRARIMAHRRNHQTRIQNPVLFGNKAQLFFGLAGPMSMCLGSIPITLTGHFIKLHAGAAHGISHGDQFILRPLSSQDANGLFMAEAIAVRGLTSDLRITGPGSNHGLEVESGWLARTTTRLSLKQFPIRLLINRERRSEWDKALKLQCPSLAECGGEACPSFTVTQTTEDTTTGYSIYDNKDQLITNIKPTSTQPSTTEKALRQLQHLATFALIRTISNLATDPGTLLFKSSFTATLLIINNTKTTSHPPGCAKSPQDPHRPCNHPECQIVLTPADKAKLVIRNLAAEPNGPRLFLHLYAMGSAWEVEDMTKSSREVLPPAGSGGEGHEHRASGVFQRTMRFSLEDGQEECEDVIKVFVTRGVTSFASLEMGKLGEQDGGDGKRVDEDGIRGAKGDVDGGEEVWAALTFRVRVVREVGSG</sequence>
<evidence type="ECO:0000313" key="4">
    <source>
        <dbReference type="Proteomes" id="UP001174936"/>
    </source>
</evidence>
<dbReference type="Proteomes" id="UP001174936">
    <property type="component" value="Unassembled WGS sequence"/>
</dbReference>
<organism evidence="3 4">
    <name type="scientific">Cercophora newfieldiana</name>
    <dbReference type="NCBI Taxonomy" id="92897"/>
    <lineage>
        <taxon>Eukaryota</taxon>
        <taxon>Fungi</taxon>
        <taxon>Dikarya</taxon>
        <taxon>Ascomycota</taxon>
        <taxon>Pezizomycotina</taxon>
        <taxon>Sordariomycetes</taxon>
        <taxon>Sordariomycetidae</taxon>
        <taxon>Sordariales</taxon>
        <taxon>Lasiosphaeriaceae</taxon>
        <taxon>Cercophora</taxon>
    </lineage>
</organism>
<dbReference type="AlphaFoldDB" id="A0AA40CP95"/>
<dbReference type="InterPro" id="IPR011600">
    <property type="entry name" value="Pept_C14_caspase"/>
</dbReference>
<dbReference type="GO" id="GO:0005737">
    <property type="term" value="C:cytoplasm"/>
    <property type="evidence" value="ECO:0007669"/>
    <property type="project" value="TreeGrafter"/>
</dbReference>
<dbReference type="Gene3D" id="3.40.50.1460">
    <property type="match status" value="1"/>
</dbReference>
<proteinExistence type="inferred from homology"/>
<dbReference type="InterPro" id="IPR050452">
    <property type="entry name" value="Metacaspase"/>
</dbReference>